<dbReference type="AlphaFoldDB" id="A0A7E5V9K8"/>
<dbReference type="GeneID" id="113491956"/>
<evidence type="ECO:0000256" key="1">
    <source>
        <dbReference type="SAM" id="Phobius"/>
    </source>
</evidence>
<dbReference type="RefSeq" id="XP_026724979.1">
    <property type="nucleotide sequence ID" value="XM_026869178.1"/>
</dbReference>
<evidence type="ECO:0000313" key="3">
    <source>
        <dbReference type="RefSeq" id="XP_026724978.1"/>
    </source>
</evidence>
<dbReference type="RefSeq" id="XP_026724978.1">
    <property type="nucleotide sequence ID" value="XM_026869177.1"/>
</dbReference>
<name>A0A7E5V9K8_TRINI</name>
<keyword evidence="1" id="KW-1133">Transmembrane helix</keyword>
<accession>A0A7E5V9K8</accession>
<keyword evidence="1" id="KW-0472">Membrane</keyword>
<keyword evidence="2" id="KW-1185">Reference proteome</keyword>
<proteinExistence type="predicted"/>
<protein>
    <submittedName>
        <fullName evidence="3 4">Uncharacterized protein LOC113491956</fullName>
    </submittedName>
</protein>
<feature type="transmembrane region" description="Helical" evidence="1">
    <location>
        <begin position="62"/>
        <end position="85"/>
    </location>
</feature>
<keyword evidence="1" id="KW-0812">Transmembrane</keyword>
<organism evidence="2 4">
    <name type="scientific">Trichoplusia ni</name>
    <name type="common">Cabbage looper</name>
    <dbReference type="NCBI Taxonomy" id="7111"/>
    <lineage>
        <taxon>Eukaryota</taxon>
        <taxon>Metazoa</taxon>
        <taxon>Ecdysozoa</taxon>
        <taxon>Arthropoda</taxon>
        <taxon>Hexapoda</taxon>
        <taxon>Insecta</taxon>
        <taxon>Pterygota</taxon>
        <taxon>Neoptera</taxon>
        <taxon>Endopterygota</taxon>
        <taxon>Lepidoptera</taxon>
        <taxon>Glossata</taxon>
        <taxon>Ditrysia</taxon>
        <taxon>Noctuoidea</taxon>
        <taxon>Noctuidae</taxon>
        <taxon>Plusiinae</taxon>
        <taxon>Trichoplusia</taxon>
    </lineage>
</organism>
<dbReference type="KEGG" id="tnl:113491956"/>
<evidence type="ECO:0000313" key="2">
    <source>
        <dbReference type="Proteomes" id="UP000322000"/>
    </source>
</evidence>
<evidence type="ECO:0000313" key="4">
    <source>
        <dbReference type="RefSeq" id="XP_026724979.1"/>
    </source>
</evidence>
<gene>
    <name evidence="3 4" type="primary">LOC113491956</name>
</gene>
<sequence length="553" mass="63236">MSEYYKEQHPLLCEELSEEEQYSPRYHRRLRPMSYRGRARNNLKGAASIITRWPDHWSSFLVYWWIGLGMISLTTFIVYNSLFAFSMLPSANMKPAGNIILDPKDKTSQKPSLLPDVYMHIFTRQNEEVDFNQYLPNIEAISNKYANFKYHVIVVINDTNLDWLSAEENNELALNSLWSKEPKKVVTTKPNIVVEYITLSAYMENSPLRKYWKTLPHQLIEFLTRAISIWDKGGITFNPNILAPKPQQTLYTEKLHKLLSKYANRNKVLSDYKIVNKINRTPKKEKKLNNIQDIINALENEENPVNVLSQQTLTEAENVKSPIIARNERHIFSATEAVTKNSTEKNTELLNHMQQHSRINSYPSEDPIHTILNSNTDTTRPLDVSRNATKLSLLPLFLEFLFHNKLSAKPIATEPPIANRTRRNVIELPKSEDTSGALSTHSMDKPAKKVVDTYKPVIVSAVGIYNKSDYTKPITEKPSKDIDDSMEKNRLTIDLKGNIIATDTACHAFLGTVFSNAVHHSQEESVTDFIIAELTIFCKGLLSSCTGIDLILL</sequence>
<reference evidence="3 4" key="1">
    <citation type="submission" date="2025-04" db="UniProtKB">
        <authorList>
            <consortium name="RefSeq"/>
        </authorList>
    </citation>
    <scope>IDENTIFICATION</scope>
</reference>
<dbReference type="Proteomes" id="UP000322000">
    <property type="component" value="Chromosome 3"/>
</dbReference>
<dbReference type="OrthoDB" id="7214977at2759"/>